<feature type="transmembrane region" description="Helical" evidence="12">
    <location>
        <begin position="198"/>
        <end position="218"/>
    </location>
</feature>
<keyword evidence="3 12" id="KW-0444">Lipid biosynthesis</keyword>
<comment type="caution">
    <text evidence="13">The sequence shown here is derived from an EMBL/GenBank/DDBJ whole genome shotgun (WGS) entry which is preliminary data.</text>
</comment>
<feature type="transmembrane region" description="Helical" evidence="12">
    <location>
        <begin position="132"/>
        <end position="165"/>
    </location>
</feature>
<dbReference type="Gene3D" id="1.10.357.140">
    <property type="entry name" value="UbiA prenyltransferase"/>
    <property type="match status" value="1"/>
</dbReference>
<organism evidence="13 14">
    <name type="scientific">Methanotorris formicicus Mc-S-70</name>
    <dbReference type="NCBI Taxonomy" id="647171"/>
    <lineage>
        <taxon>Archaea</taxon>
        <taxon>Methanobacteriati</taxon>
        <taxon>Methanobacteriota</taxon>
        <taxon>Methanomada group</taxon>
        <taxon>Methanococci</taxon>
        <taxon>Methanococcales</taxon>
        <taxon>Methanocaldococcaceae</taxon>
        <taxon>Methanotorris</taxon>
    </lineage>
</organism>
<dbReference type="SUPFAM" id="SSF103473">
    <property type="entry name" value="MFS general substrate transporter"/>
    <property type="match status" value="1"/>
</dbReference>
<dbReference type="InterPro" id="IPR044878">
    <property type="entry name" value="UbiA_sf"/>
</dbReference>
<keyword evidence="6 12" id="KW-0460">Magnesium</keyword>
<evidence type="ECO:0000256" key="2">
    <source>
        <dbReference type="ARBA" id="ARBA00022475"/>
    </source>
</evidence>
<dbReference type="InterPro" id="IPR000537">
    <property type="entry name" value="UbiA_prenyltransferase"/>
</dbReference>
<proteinExistence type="inferred from homology"/>
<comment type="subcellular location">
    <subcellularLocation>
        <location evidence="1 12">Cell membrane</location>
        <topology evidence="1 12">Multi-pass membrane protein</topology>
    </subcellularLocation>
</comment>
<keyword evidence="9 12" id="KW-0472">Membrane</keyword>
<dbReference type="Pfam" id="PF01040">
    <property type="entry name" value="UbiA"/>
    <property type="match status" value="1"/>
</dbReference>
<evidence type="ECO:0000256" key="8">
    <source>
        <dbReference type="ARBA" id="ARBA00023098"/>
    </source>
</evidence>
<evidence type="ECO:0000313" key="14">
    <source>
        <dbReference type="Proteomes" id="UP000003706"/>
    </source>
</evidence>
<name>H1L0G2_9EURY</name>
<comment type="cofactor">
    <cofactor evidence="12">
        <name>Mg(2+)</name>
        <dbReference type="ChEBI" id="CHEBI:18420"/>
    </cofactor>
</comment>
<comment type="catalytic activity">
    <reaction evidence="12">
        <text>sn-3-O-(geranylgeranyl)glycerol 1-phosphate + (2E,6E,10E)-geranylgeranyl diphosphate = 2,3-bis-O-(geranylgeranyl)-sn-glycerol 1-phosphate + diphosphate</text>
        <dbReference type="Rhea" id="RHEA:18109"/>
        <dbReference type="ChEBI" id="CHEBI:33019"/>
        <dbReference type="ChEBI" id="CHEBI:57677"/>
        <dbReference type="ChEBI" id="CHEBI:58756"/>
        <dbReference type="ChEBI" id="CHEBI:58837"/>
        <dbReference type="EC" id="2.5.1.42"/>
    </reaction>
</comment>
<dbReference type="InterPro" id="IPR023547">
    <property type="entry name" value="DGGGP_synth"/>
</dbReference>
<evidence type="ECO:0000256" key="3">
    <source>
        <dbReference type="ARBA" id="ARBA00022516"/>
    </source>
</evidence>
<dbReference type="GO" id="GO:0047295">
    <property type="term" value="F:geranylgeranylglycerol-phosphate geranylgeranyltransferase activity"/>
    <property type="evidence" value="ECO:0007669"/>
    <property type="project" value="UniProtKB-UniRule"/>
</dbReference>
<keyword evidence="10 12" id="KW-0594">Phospholipid biosynthesis</keyword>
<keyword evidence="7 12" id="KW-1133">Transmembrane helix</keyword>
<feature type="transmembrane region" description="Helical" evidence="12">
    <location>
        <begin position="256"/>
        <end position="275"/>
    </location>
</feature>
<protein>
    <recommendedName>
        <fullName evidence="12">Digeranylgeranylglyceryl phosphate synthase</fullName>
        <shortName evidence="12">DGGGP synthase</shortName>
        <shortName evidence="12">DGGGPS</shortName>
        <ecNumber evidence="12">2.5.1.42</ecNumber>
    </recommendedName>
    <alternativeName>
        <fullName evidence="12">(S)-2,3-di-O-geranylgeranylglyceryl phosphate synthase</fullName>
    </alternativeName>
    <alternativeName>
        <fullName evidence="12">Geranylgeranylglycerol-phosphate geranylgeranyltransferase</fullName>
    </alternativeName>
</protein>
<evidence type="ECO:0000256" key="11">
    <source>
        <dbReference type="ARBA" id="ARBA00023264"/>
    </source>
</evidence>
<comment type="pathway">
    <text evidence="12">Membrane lipid metabolism; glycerophospholipid metabolism.</text>
</comment>
<dbReference type="UniPathway" id="UPA00940"/>
<dbReference type="HAMAP" id="MF_01286">
    <property type="entry name" value="DGGGP_synth"/>
    <property type="match status" value="1"/>
</dbReference>
<feature type="transmembrane region" description="Helical" evidence="12">
    <location>
        <begin position="35"/>
        <end position="56"/>
    </location>
</feature>
<dbReference type="EMBL" id="AGJL01000043">
    <property type="protein sequence ID" value="EHP84885.1"/>
    <property type="molecule type" value="Genomic_DNA"/>
</dbReference>
<dbReference type="OrthoDB" id="11851at2157"/>
<dbReference type="RefSeq" id="WP_007044963.1">
    <property type="nucleotide sequence ID" value="NZ_AGJL01000043.1"/>
</dbReference>
<keyword evidence="2 12" id="KW-1003">Cell membrane</keyword>
<dbReference type="GO" id="GO:0000287">
    <property type="term" value="F:magnesium ion binding"/>
    <property type="evidence" value="ECO:0007669"/>
    <property type="project" value="UniProtKB-UniRule"/>
</dbReference>
<dbReference type="AlphaFoldDB" id="H1L0G2"/>
<keyword evidence="14" id="KW-1185">Reference proteome</keyword>
<keyword evidence="11 12" id="KW-1208">Phospholipid metabolism</keyword>
<dbReference type="STRING" id="647171.MetfoDRAFT_1536"/>
<sequence>MIGHYLELMRIKNCITASFGAFIGGLIASNFNFDYLFVLTLAFLVVFFICGFGNVINDIYDVEIDKLNKPHRPLPSNKISIKNAWRFAWLLLIFGLILSLFNVICFIIALINSVMLYLYAKKYKRNKIIGNFIVAYLTGSVFLFGGAAVNNMPIVVILFLCAMFATWCREIVKDFEDVEGDVKEGVISLPIKYGKKSLYIAAMFIVIAVVLSPLPYIMGIFGKVYLILIILCDLSFLYVIFKAIKKPSKEIMSKTSKYLKIIMNLVLMCFVLGALM</sequence>
<evidence type="ECO:0000256" key="5">
    <source>
        <dbReference type="ARBA" id="ARBA00022692"/>
    </source>
</evidence>
<dbReference type="GO" id="GO:0005886">
    <property type="term" value="C:plasma membrane"/>
    <property type="evidence" value="ECO:0007669"/>
    <property type="project" value="UniProtKB-SubCell"/>
</dbReference>
<evidence type="ECO:0000256" key="12">
    <source>
        <dbReference type="HAMAP-Rule" id="MF_01286"/>
    </source>
</evidence>
<dbReference type="PANTHER" id="PTHR42723:SF1">
    <property type="entry name" value="CHLOROPHYLL SYNTHASE, CHLOROPLASTIC"/>
    <property type="match status" value="1"/>
</dbReference>
<dbReference type="InterPro" id="IPR036259">
    <property type="entry name" value="MFS_trans_sf"/>
</dbReference>
<evidence type="ECO:0000256" key="4">
    <source>
        <dbReference type="ARBA" id="ARBA00022679"/>
    </source>
</evidence>
<dbReference type="InterPro" id="IPR050475">
    <property type="entry name" value="Prenyltransferase_related"/>
</dbReference>
<accession>H1L0G2</accession>
<feature type="transmembrane region" description="Helical" evidence="12">
    <location>
        <begin position="224"/>
        <end position="244"/>
    </location>
</feature>
<dbReference type="CDD" id="cd13961">
    <property type="entry name" value="PT_UbiA_DGGGPS"/>
    <property type="match status" value="1"/>
</dbReference>
<keyword evidence="8 12" id="KW-0443">Lipid metabolism</keyword>
<dbReference type="GO" id="GO:0046474">
    <property type="term" value="P:glycerophospholipid biosynthetic process"/>
    <property type="evidence" value="ECO:0007669"/>
    <property type="project" value="UniProtKB-UniRule"/>
</dbReference>
<keyword evidence="5 12" id="KW-0812">Transmembrane</keyword>
<dbReference type="PATRIC" id="fig|647171.4.peg.1496"/>
<evidence type="ECO:0000256" key="10">
    <source>
        <dbReference type="ARBA" id="ARBA00023209"/>
    </source>
</evidence>
<dbReference type="PANTHER" id="PTHR42723">
    <property type="entry name" value="CHLOROPHYLL SYNTHASE"/>
    <property type="match status" value="1"/>
</dbReference>
<evidence type="ECO:0000256" key="1">
    <source>
        <dbReference type="ARBA" id="ARBA00004651"/>
    </source>
</evidence>
<reference evidence="13 14" key="1">
    <citation type="submission" date="2011-09" db="EMBL/GenBank/DDBJ databases">
        <title>The draft genome of Methanotorris formicicus Mc-S-70.</title>
        <authorList>
            <consortium name="US DOE Joint Genome Institute (JGI-PGF)"/>
            <person name="Lucas S."/>
            <person name="Han J."/>
            <person name="Lapidus A."/>
            <person name="Cheng J.-F."/>
            <person name="Goodwin L."/>
            <person name="Pitluck S."/>
            <person name="Peters L."/>
            <person name="Land M.L."/>
            <person name="Hauser L."/>
            <person name="Sieprawska-Lupa M."/>
            <person name="Takai K."/>
            <person name="Miyazaki J."/>
            <person name="Whitman W."/>
            <person name="Woyke T.J."/>
        </authorList>
    </citation>
    <scope>NUCLEOTIDE SEQUENCE [LARGE SCALE GENOMIC DNA]</scope>
    <source>
        <strain evidence="13 14">Mc-S-70</strain>
    </source>
</reference>
<keyword evidence="4 12" id="KW-0808">Transferase</keyword>
<evidence type="ECO:0000256" key="6">
    <source>
        <dbReference type="ARBA" id="ARBA00022842"/>
    </source>
</evidence>
<dbReference type="Gene3D" id="1.20.120.1780">
    <property type="entry name" value="UbiA prenyltransferase"/>
    <property type="match status" value="1"/>
</dbReference>
<feature type="transmembrane region" description="Helical" evidence="12">
    <location>
        <begin position="12"/>
        <end position="29"/>
    </location>
</feature>
<dbReference type="EC" id="2.5.1.42" evidence="12"/>
<gene>
    <name evidence="13" type="ORF">MetfoDRAFT_1536</name>
</gene>
<comment type="function">
    <text evidence="12">Prenyltransferase that catalyzes the transfer of the geranylgeranyl moiety of geranylgeranyl diphosphate (GGPP) to the C2 hydroxyl of (S)-3-O-geranylgeranylglyceryl phosphate (GGGP). This reaction is the second ether-bond-formation step in the biosynthesis of archaeal membrane lipids.</text>
</comment>
<evidence type="ECO:0000256" key="7">
    <source>
        <dbReference type="ARBA" id="ARBA00022989"/>
    </source>
</evidence>
<dbReference type="Proteomes" id="UP000003706">
    <property type="component" value="Unassembled WGS sequence"/>
</dbReference>
<evidence type="ECO:0000256" key="9">
    <source>
        <dbReference type="ARBA" id="ARBA00023136"/>
    </source>
</evidence>
<feature type="transmembrane region" description="Helical" evidence="12">
    <location>
        <begin position="87"/>
        <end position="120"/>
    </location>
</feature>
<comment type="similarity">
    <text evidence="12">Belongs to the UbiA prenyltransferase family. DGGGP synthase subfamily.</text>
</comment>
<evidence type="ECO:0000313" key="13">
    <source>
        <dbReference type="EMBL" id="EHP84885.1"/>
    </source>
</evidence>